<comment type="caution">
    <text evidence="1">The sequence shown here is derived from an EMBL/GenBank/DDBJ whole genome shotgun (WGS) entry which is preliminary data.</text>
</comment>
<accession>A0A8H3AFG6</accession>
<gene>
    <name evidence="1" type="ORF">RDB_LOCUS9305</name>
</gene>
<dbReference type="OrthoDB" id="1700726at2759"/>
<organism evidence="1 2">
    <name type="scientific">Rhizoctonia solani</name>
    <dbReference type="NCBI Taxonomy" id="456999"/>
    <lineage>
        <taxon>Eukaryota</taxon>
        <taxon>Fungi</taxon>
        <taxon>Dikarya</taxon>
        <taxon>Basidiomycota</taxon>
        <taxon>Agaricomycotina</taxon>
        <taxon>Agaricomycetes</taxon>
        <taxon>Cantharellales</taxon>
        <taxon>Ceratobasidiaceae</taxon>
        <taxon>Rhizoctonia</taxon>
    </lineage>
</organism>
<dbReference type="Proteomes" id="UP000663853">
    <property type="component" value="Unassembled WGS sequence"/>
</dbReference>
<dbReference type="PANTHER" id="PTHR37852:SF1">
    <property type="entry name" value="HIG1 DOMAIN-CONTAINING PROTEIN"/>
    <property type="match status" value="1"/>
</dbReference>
<name>A0A8H3AFG6_9AGAM</name>
<dbReference type="PANTHER" id="PTHR37852">
    <property type="entry name" value="YALI0B21208P"/>
    <property type="match status" value="1"/>
</dbReference>
<evidence type="ECO:0000313" key="2">
    <source>
        <dbReference type="Proteomes" id="UP000663853"/>
    </source>
</evidence>
<evidence type="ECO:0000313" key="1">
    <source>
        <dbReference type="EMBL" id="CAE6418626.1"/>
    </source>
</evidence>
<sequence>MPALSRGSRSKHPFIVHRAVRVQNERRVTSSRALRVCPHVIVDLAFIHTDKLKEMTTTLSSDPFVFERNPETGKIRINVPARYYLVPGVCFTTGFVLGLTRGARHASLRFLAENAHRRPTTVQGWYFYKKTKNYRVMWGGLKGGMAIGLRMAAFGCVWVGLEQGSLMLGERLGEAREMVAGVGSAGLVLAGYRLPRPVWGQVMGLGVLGGGVMYGARRGREWLEAGENREMPRGPTAE</sequence>
<reference evidence="1" key="1">
    <citation type="submission" date="2021-01" db="EMBL/GenBank/DDBJ databases">
        <authorList>
            <person name="Kaushik A."/>
        </authorList>
    </citation>
    <scope>NUCLEOTIDE SEQUENCE</scope>
    <source>
        <strain evidence="1">AG6-10EEA</strain>
    </source>
</reference>
<dbReference type="AlphaFoldDB" id="A0A8H3AFG6"/>
<proteinExistence type="predicted"/>
<dbReference type="EMBL" id="CAJMXA010000147">
    <property type="protein sequence ID" value="CAE6418626.1"/>
    <property type="molecule type" value="Genomic_DNA"/>
</dbReference>
<protein>
    <submittedName>
        <fullName evidence="1">Uncharacterized protein</fullName>
    </submittedName>
</protein>